<dbReference type="AlphaFoldDB" id="A0A6S7FIZ2"/>
<dbReference type="EMBL" id="CACRXK020000214">
    <property type="protein sequence ID" value="CAB3979624.1"/>
    <property type="molecule type" value="Genomic_DNA"/>
</dbReference>
<dbReference type="Proteomes" id="UP001152795">
    <property type="component" value="Unassembled WGS sequence"/>
</dbReference>
<dbReference type="Gene3D" id="2.40.50.140">
    <property type="entry name" value="Nucleic acid-binding proteins"/>
    <property type="match status" value="2"/>
</dbReference>
<evidence type="ECO:0000313" key="2">
    <source>
        <dbReference type="Proteomes" id="UP001152795"/>
    </source>
</evidence>
<gene>
    <name evidence="1" type="ORF">PACLA_8A079866</name>
</gene>
<evidence type="ECO:0000313" key="1">
    <source>
        <dbReference type="EMBL" id="CAB3979624.1"/>
    </source>
</evidence>
<protein>
    <submittedName>
        <fullName evidence="1">Uncharacterized protein</fullName>
    </submittedName>
</protein>
<name>A0A6S7FIZ2_PARCT</name>
<accession>A0A6S7FIZ2</accession>
<keyword evidence="2" id="KW-1185">Reference proteome</keyword>
<sequence>MAEQNRRSSSRPAGDEIVCFVHNLTPKKSGSMSYNTCDLQTLTANVKAVCFSPEKVIPLKQAIASKSPVKIKKFEFNEKFNNVVISRKSVIQECEGPIGFKCDDMNSEVSLIQVHSVSPGQLVTVAAQITQMSGVKKVKREDGCLDEVTAMLVDPTGSIKCVFFGEWVKCIEEGETYTFTNLRVRTDYLSQEKFVNTAKTGCKIETRKAFGEPLAPAAPLVADIATKEAIFSVVGIKGISKYYSCSSCSKKLEEQGTKLYCRSCNMKQKPTNVQWVSRLRVQDSTSDQLNITVFHPHMVKLFESQGKSLLPSLTESVIEDILLDVENIHASINIQQGKLLDILE</sequence>
<proteinExistence type="predicted"/>
<dbReference type="SUPFAM" id="SSF50249">
    <property type="entry name" value="Nucleic acid-binding proteins"/>
    <property type="match status" value="2"/>
</dbReference>
<dbReference type="InterPro" id="IPR012340">
    <property type="entry name" value="NA-bd_OB-fold"/>
</dbReference>
<organism evidence="1 2">
    <name type="scientific">Paramuricea clavata</name>
    <name type="common">Red gorgonian</name>
    <name type="synonym">Violescent sea-whip</name>
    <dbReference type="NCBI Taxonomy" id="317549"/>
    <lineage>
        <taxon>Eukaryota</taxon>
        <taxon>Metazoa</taxon>
        <taxon>Cnidaria</taxon>
        <taxon>Anthozoa</taxon>
        <taxon>Octocorallia</taxon>
        <taxon>Malacalcyonacea</taxon>
        <taxon>Plexauridae</taxon>
        <taxon>Paramuricea</taxon>
    </lineage>
</organism>
<comment type="caution">
    <text evidence="1">The sequence shown here is derived from an EMBL/GenBank/DDBJ whole genome shotgun (WGS) entry which is preliminary data.</text>
</comment>
<reference evidence="1" key="1">
    <citation type="submission" date="2020-04" db="EMBL/GenBank/DDBJ databases">
        <authorList>
            <person name="Alioto T."/>
            <person name="Alioto T."/>
            <person name="Gomez Garrido J."/>
        </authorList>
    </citation>
    <scope>NUCLEOTIDE SEQUENCE</scope>
    <source>
        <strain evidence="1">A484AB</strain>
    </source>
</reference>